<dbReference type="AlphaFoldDB" id="A0A448YRA5"/>
<dbReference type="EMBL" id="CAACVR010000045">
    <property type="protein sequence ID" value="VEU23408.1"/>
    <property type="molecule type" value="Genomic_DNA"/>
</dbReference>
<dbReference type="Proteomes" id="UP000290900">
    <property type="component" value="Unassembled WGS sequence"/>
</dbReference>
<gene>
    <name evidence="1" type="ORF">BRENAR_LOCUS4138</name>
</gene>
<organism evidence="1 2">
    <name type="scientific">Brettanomyces naardenensis</name>
    <name type="common">Yeast</name>
    <dbReference type="NCBI Taxonomy" id="13370"/>
    <lineage>
        <taxon>Eukaryota</taxon>
        <taxon>Fungi</taxon>
        <taxon>Dikarya</taxon>
        <taxon>Ascomycota</taxon>
        <taxon>Saccharomycotina</taxon>
        <taxon>Pichiomycetes</taxon>
        <taxon>Pichiales</taxon>
        <taxon>Pichiaceae</taxon>
        <taxon>Brettanomyces</taxon>
    </lineage>
</organism>
<protein>
    <submittedName>
        <fullName evidence="1">DEKNAAC104696</fullName>
    </submittedName>
</protein>
<keyword evidence="2" id="KW-1185">Reference proteome</keyword>
<proteinExistence type="predicted"/>
<name>A0A448YRA5_BRENA</name>
<evidence type="ECO:0000313" key="2">
    <source>
        <dbReference type="Proteomes" id="UP000290900"/>
    </source>
</evidence>
<reference evidence="1 2" key="1">
    <citation type="submission" date="2018-12" db="EMBL/GenBank/DDBJ databases">
        <authorList>
            <person name="Tiukova I."/>
            <person name="Dainat J."/>
        </authorList>
    </citation>
    <scope>NUCLEOTIDE SEQUENCE [LARGE SCALE GENOMIC DNA]</scope>
</reference>
<dbReference type="InParanoid" id="A0A448YRA5"/>
<sequence length="88" mass="10258">MVSGSFLNLAIWYEVRLSRYAERSSLHICLRNPTFNARFSIKAVFFDFENDSDIEARRLNEVTYFLLAEYENANGASCSNFTKLQSMR</sequence>
<evidence type="ECO:0000313" key="1">
    <source>
        <dbReference type="EMBL" id="VEU23408.1"/>
    </source>
</evidence>
<accession>A0A448YRA5</accession>